<evidence type="ECO:0000256" key="1">
    <source>
        <dbReference type="ARBA" id="ARBA00023015"/>
    </source>
</evidence>
<dbReference type="InterPro" id="IPR028082">
    <property type="entry name" value="Peripla_BP_I"/>
</dbReference>
<dbReference type="GO" id="GO:0000976">
    <property type="term" value="F:transcription cis-regulatory region binding"/>
    <property type="evidence" value="ECO:0007669"/>
    <property type="project" value="TreeGrafter"/>
</dbReference>
<dbReference type="PANTHER" id="PTHR30146">
    <property type="entry name" value="LACI-RELATED TRANSCRIPTIONAL REPRESSOR"/>
    <property type="match status" value="1"/>
</dbReference>
<keyword evidence="2 5" id="KW-0238">DNA-binding</keyword>
<reference evidence="5 6" key="1">
    <citation type="submission" date="2018-11" db="EMBL/GenBank/DDBJ databases">
        <title>Sequencing the genomes of 1000 actinobacteria strains.</title>
        <authorList>
            <person name="Klenk H.-P."/>
        </authorList>
    </citation>
    <scope>NUCLEOTIDE SEQUENCE [LARGE SCALE GENOMIC DNA]</scope>
    <source>
        <strain evidence="5 6">DSM 14012</strain>
    </source>
</reference>
<keyword evidence="3" id="KW-0804">Transcription</keyword>
<dbReference type="CDD" id="cd06267">
    <property type="entry name" value="PBP1_LacI_sugar_binding-like"/>
    <property type="match status" value="1"/>
</dbReference>
<dbReference type="EMBL" id="RKHL01000001">
    <property type="protein sequence ID" value="ROR80343.1"/>
    <property type="molecule type" value="Genomic_DNA"/>
</dbReference>
<evidence type="ECO:0000313" key="5">
    <source>
        <dbReference type="EMBL" id="ROR80343.1"/>
    </source>
</evidence>
<gene>
    <name evidence="5" type="ORF">EDD42_0382</name>
</gene>
<dbReference type="PANTHER" id="PTHR30146:SF155">
    <property type="entry name" value="ALANINE RACEMASE"/>
    <property type="match status" value="1"/>
</dbReference>
<dbReference type="RefSeq" id="WP_123539668.1">
    <property type="nucleotide sequence ID" value="NZ_FXAP01000003.1"/>
</dbReference>
<dbReference type="InterPro" id="IPR046335">
    <property type="entry name" value="LacI/GalR-like_sensor"/>
</dbReference>
<evidence type="ECO:0000256" key="2">
    <source>
        <dbReference type="ARBA" id="ARBA00023125"/>
    </source>
</evidence>
<dbReference type="Pfam" id="PF13377">
    <property type="entry name" value="Peripla_BP_3"/>
    <property type="match status" value="1"/>
</dbReference>
<evidence type="ECO:0000313" key="6">
    <source>
        <dbReference type="Proteomes" id="UP000266915"/>
    </source>
</evidence>
<dbReference type="AlphaFoldDB" id="A0A3N2BYQ6"/>
<dbReference type="Proteomes" id="UP000266915">
    <property type="component" value="Unassembled WGS sequence"/>
</dbReference>
<proteinExistence type="predicted"/>
<comment type="caution">
    <text evidence="5">The sequence shown here is derived from an EMBL/GenBank/DDBJ whole genome shotgun (WGS) entry which is preliminary data.</text>
</comment>
<accession>A0A3N2BYQ6</accession>
<evidence type="ECO:0000256" key="3">
    <source>
        <dbReference type="ARBA" id="ARBA00023163"/>
    </source>
</evidence>
<evidence type="ECO:0000259" key="4">
    <source>
        <dbReference type="Pfam" id="PF13377"/>
    </source>
</evidence>
<dbReference type="Gene3D" id="3.40.50.2300">
    <property type="match status" value="2"/>
</dbReference>
<feature type="domain" description="Transcriptional regulator LacI/GalR-like sensor" evidence="4">
    <location>
        <begin position="126"/>
        <end position="282"/>
    </location>
</feature>
<dbReference type="GO" id="GO:0003700">
    <property type="term" value="F:DNA-binding transcription factor activity"/>
    <property type="evidence" value="ECO:0007669"/>
    <property type="project" value="TreeGrafter"/>
</dbReference>
<organism evidence="5 6">
    <name type="scientific">Plantibacter flavus</name>
    <dbReference type="NCBI Taxonomy" id="150123"/>
    <lineage>
        <taxon>Bacteria</taxon>
        <taxon>Bacillati</taxon>
        <taxon>Actinomycetota</taxon>
        <taxon>Actinomycetes</taxon>
        <taxon>Micrococcales</taxon>
        <taxon>Microbacteriaceae</taxon>
        <taxon>Plantibacter</taxon>
    </lineage>
</organism>
<protein>
    <submittedName>
        <fullName evidence="5">DNA-binding LacI/PurR family transcriptional regulator</fullName>
    </submittedName>
</protein>
<sequence length="289" mass="30983">MGLDAEQTIAQPRPIGLTLFRASEIYGEEPFYHELIAGIDRVVRPHGLSVLLRVLPTREDELLQLGRWQQEGTVSAVILVDLIDDDERVAFVERSGIPAIVIGAPATAQGLPAVWTNDAVTMHEAVDHLVSLGHRRLAHVTGPRELTHTLSRMEAFTLAADLPDVDTVSIGGDYSRASGVGAMQALLARDPRPTAVVFDSDVMALGGLQAVQEAGLRVPDDLSIVAWDDSAQCQLSDPPMSALSHDVQRIGEMAGEELLELLAGRPGTTREAPHAVVIERSTSGPVPVV</sequence>
<keyword evidence="1" id="KW-0805">Transcription regulation</keyword>
<name>A0A3N2BYQ6_9MICO</name>
<keyword evidence="6" id="KW-1185">Reference proteome</keyword>
<dbReference type="SUPFAM" id="SSF53822">
    <property type="entry name" value="Periplasmic binding protein-like I"/>
    <property type="match status" value="1"/>
</dbReference>